<feature type="domain" description="DUF8094" evidence="2">
    <location>
        <begin position="60"/>
        <end position="363"/>
    </location>
</feature>
<feature type="signal peptide" evidence="1">
    <location>
        <begin position="1"/>
        <end position="31"/>
    </location>
</feature>
<proteinExistence type="predicted"/>
<dbReference type="PROSITE" id="PS51257">
    <property type="entry name" value="PROKAR_LIPOPROTEIN"/>
    <property type="match status" value="1"/>
</dbReference>
<dbReference type="Pfam" id="PF26366">
    <property type="entry name" value="DUF8094"/>
    <property type="match status" value="1"/>
</dbReference>
<dbReference type="KEGG" id="ldn:H9L06_00565"/>
<dbReference type="AlphaFoldDB" id="A0A7G9S4Z8"/>
<sequence>MRNKSRRSSRLSLICAALGLSATLMVSGCSAEYWPDFSPEPEGVEATNEPVEGNLATVPVNEAQIQTIIDRVAIAAAVGDKDLDARAIAERFSGDALTQRTANYKIRNAVSDYGSTPAVITDDLLQYQLVQSTESWPRTLFITVASEAKTDEEGNVGEAPSLALILTQRIAQENYQVSRIISLRGGIEMPQAAPAEEGTAVLSDDISGLALQPGEVGASYAAVLQGGPDVEEAALFDLSNDPLIENYGQAWVAQSQAKAEADETPQKYSVTVTQGENPITSLSTGAGGALVATTVIESQVIDSDGGRFKPRAEGAVTALSGLEGQQDRIVREVAHQLLFFVPSKQDGTQIQLLGVTSELVGAGK</sequence>
<dbReference type="Proteomes" id="UP000515934">
    <property type="component" value="Chromosome"/>
</dbReference>
<evidence type="ECO:0000313" key="4">
    <source>
        <dbReference type="Proteomes" id="UP000515934"/>
    </source>
</evidence>
<dbReference type="RefSeq" id="WP_187555393.1">
    <property type="nucleotide sequence ID" value="NZ_CP060716.1"/>
</dbReference>
<organism evidence="3 4">
    <name type="scientific">Leucobacter denitrificans</name>
    <dbReference type="NCBI Taxonomy" id="683042"/>
    <lineage>
        <taxon>Bacteria</taxon>
        <taxon>Bacillati</taxon>
        <taxon>Actinomycetota</taxon>
        <taxon>Actinomycetes</taxon>
        <taxon>Micrococcales</taxon>
        <taxon>Microbacteriaceae</taxon>
        <taxon>Leucobacter</taxon>
    </lineage>
</organism>
<keyword evidence="1" id="KW-0732">Signal</keyword>
<evidence type="ECO:0000259" key="2">
    <source>
        <dbReference type="Pfam" id="PF26366"/>
    </source>
</evidence>
<evidence type="ECO:0000256" key="1">
    <source>
        <dbReference type="SAM" id="SignalP"/>
    </source>
</evidence>
<name>A0A7G9S4Z8_9MICO</name>
<gene>
    <name evidence="3" type="ORF">H9L06_00565</name>
</gene>
<protein>
    <recommendedName>
        <fullName evidence="2">DUF8094 domain-containing protein</fullName>
    </recommendedName>
</protein>
<keyword evidence="4" id="KW-1185">Reference proteome</keyword>
<reference evidence="3 4" key="1">
    <citation type="submission" date="2020-08" db="EMBL/GenBank/DDBJ databases">
        <title>Genome sequence of Leucobacter denitrificans KACC 14055T.</title>
        <authorList>
            <person name="Hyun D.-W."/>
            <person name="Bae J.-W."/>
        </authorList>
    </citation>
    <scope>NUCLEOTIDE SEQUENCE [LARGE SCALE GENOMIC DNA]</scope>
    <source>
        <strain evidence="3 4">KACC 14055</strain>
    </source>
</reference>
<evidence type="ECO:0000313" key="3">
    <source>
        <dbReference type="EMBL" id="QNN62923.1"/>
    </source>
</evidence>
<dbReference type="EMBL" id="CP060716">
    <property type="protein sequence ID" value="QNN62923.1"/>
    <property type="molecule type" value="Genomic_DNA"/>
</dbReference>
<accession>A0A7G9S4Z8</accession>
<feature type="chain" id="PRO_5028878639" description="DUF8094 domain-containing protein" evidence="1">
    <location>
        <begin position="32"/>
        <end position="364"/>
    </location>
</feature>
<dbReference type="InterPro" id="IPR058407">
    <property type="entry name" value="DUF8094"/>
</dbReference>